<sequence length="729" mass="80716">MNRRMMHLVCGFLILTLFLSFRAAVAEAATEAYITENGDEPPIVTRLEPASNHAVIRNNSMHVIAEAEDDHAQPSFFVQIGEDLRYPSIVESDQGAGRFDRVFDVTPYDGKTLNIHYSISDGSTPSGEDNRRVNVYRTVHIESSPELTELERQPDAQILDADASRLLLIRNGTLIVKNRTDGTETVLLNHVTTDRSEGFKLTPAGAVFLIDTGWFEMKLFWWNGETLLSIPVESGSIWQARGNYAAVSDAGTLRWIDTELGTTRNVTYPVDRNFELEPNGKLLLEPDSNSGQSDSILRYDPLTDSTTTAFTYAGAPRGPVTDGEDILFTLEDGSLMKYANGLVTEVVHGTNTERLKPHQGYEVNDGWIAYQKPNANHVQQLYLRSSEGTVTQATDLDAGAIIHALDHTGTLILENGSEWYRYSQQLGSPVQIAGKAGVVRWIDGQLHYLLGDTIFTVKSQPPTDTTAPTWPQGDVLTFSHVTSTRLQLNWLPATDESGVDKYLLYQNNTLLTTLNGTVNSYVVQGLSPKASYLFSLVAVDAAGNQSVKKSESIIAVKYTPMPKPEILIYHFDGTISDFDQSFILWKQSDDTGLWLFNRSDKSQFKVYDAAGSDGTITKATLTAEGVVYTVKLNGAFMTYEWKNGAVVNQWAGEGEALYQTRGIKDGTVAIKVDGIHYLYSIQEGKILYSTSVPGKLAYRVHSFSGPGEQQYRLDAWYRVDGGSLYGIRI</sequence>
<dbReference type="SMART" id="SM00060">
    <property type="entry name" value="FN3"/>
    <property type="match status" value="1"/>
</dbReference>
<feature type="chain" id="PRO_5046743936" evidence="1">
    <location>
        <begin position="29"/>
        <end position="729"/>
    </location>
</feature>
<evidence type="ECO:0000256" key="1">
    <source>
        <dbReference type="SAM" id="SignalP"/>
    </source>
</evidence>
<dbReference type="CDD" id="cd00063">
    <property type="entry name" value="FN3"/>
    <property type="match status" value="1"/>
</dbReference>
<dbReference type="Proteomes" id="UP001161691">
    <property type="component" value="Unassembled WGS sequence"/>
</dbReference>
<feature type="domain" description="Fibronectin type-III" evidence="2">
    <location>
        <begin position="471"/>
        <end position="562"/>
    </location>
</feature>
<evidence type="ECO:0000313" key="4">
    <source>
        <dbReference type="Proteomes" id="UP001161691"/>
    </source>
</evidence>
<keyword evidence="4" id="KW-1185">Reference proteome</keyword>
<gene>
    <name evidence="3" type="ORF">KB449_12875</name>
</gene>
<dbReference type="Pfam" id="PF00041">
    <property type="entry name" value="fn3"/>
    <property type="match status" value="1"/>
</dbReference>
<reference evidence="3" key="1">
    <citation type="submission" date="2023-04" db="EMBL/GenBank/DDBJ databases">
        <title>Comparative genomic analysis of Cohnella hashimotonis sp. nov., isolated from the International Space Station.</title>
        <authorList>
            <person name="Venkateswaran K."/>
            <person name="Simpson A."/>
        </authorList>
    </citation>
    <scope>NUCLEOTIDE SEQUENCE</scope>
    <source>
        <strain evidence="3">F6_2S_P_1</strain>
    </source>
</reference>
<dbReference type="InterPro" id="IPR036116">
    <property type="entry name" value="FN3_sf"/>
</dbReference>
<dbReference type="Gene3D" id="2.60.40.10">
    <property type="entry name" value="Immunoglobulins"/>
    <property type="match status" value="1"/>
</dbReference>
<protein>
    <submittedName>
        <fullName evidence="3">Fibronectin type III domain-containing protein</fullName>
    </submittedName>
</protein>
<evidence type="ECO:0000313" key="3">
    <source>
        <dbReference type="EMBL" id="MDI4645863.1"/>
    </source>
</evidence>
<dbReference type="RefSeq" id="WP_282908762.1">
    <property type="nucleotide sequence ID" value="NZ_JAGRPV010000001.1"/>
</dbReference>
<organism evidence="3 4">
    <name type="scientific">Cohnella hashimotonis</name>
    <dbReference type="NCBI Taxonomy" id="2826895"/>
    <lineage>
        <taxon>Bacteria</taxon>
        <taxon>Bacillati</taxon>
        <taxon>Bacillota</taxon>
        <taxon>Bacilli</taxon>
        <taxon>Bacillales</taxon>
        <taxon>Paenibacillaceae</taxon>
        <taxon>Cohnella</taxon>
    </lineage>
</organism>
<dbReference type="InterPro" id="IPR003961">
    <property type="entry name" value="FN3_dom"/>
</dbReference>
<name>A0ABT6THT2_9BACL</name>
<dbReference type="PROSITE" id="PS50853">
    <property type="entry name" value="FN3"/>
    <property type="match status" value="1"/>
</dbReference>
<dbReference type="SUPFAM" id="SSF69304">
    <property type="entry name" value="Tricorn protease N-terminal domain"/>
    <property type="match status" value="1"/>
</dbReference>
<dbReference type="InterPro" id="IPR013783">
    <property type="entry name" value="Ig-like_fold"/>
</dbReference>
<feature type="signal peptide" evidence="1">
    <location>
        <begin position="1"/>
        <end position="28"/>
    </location>
</feature>
<keyword evidence="1" id="KW-0732">Signal</keyword>
<dbReference type="SUPFAM" id="SSF49265">
    <property type="entry name" value="Fibronectin type III"/>
    <property type="match status" value="1"/>
</dbReference>
<accession>A0ABT6THT2</accession>
<dbReference type="EMBL" id="JAGRPV010000001">
    <property type="protein sequence ID" value="MDI4645863.1"/>
    <property type="molecule type" value="Genomic_DNA"/>
</dbReference>
<comment type="caution">
    <text evidence="3">The sequence shown here is derived from an EMBL/GenBank/DDBJ whole genome shotgun (WGS) entry which is preliminary data.</text>
</comment>
<evidence type="ECO:0000259" key="2">
    <source>
        <dbReference type="PROSITE" id="PS50853"/>
    </source>
</evidence>
<proteinExistence type="predicted"/>